<protein>
    <submittedName>
        <fullName evidence="2">Uncharacterized protein</fullName>
    </submittedName>
</protein>
<sequence length="474" mass="51891">MSVLLYIQQELMKTHIPEDGFKGLRKGDNPCTNCVGSLYRHVFLKCCSSEVNELCVVCKVEGKECRAIPEELLGVAQSLWNHAKDIASKHLDKDKVLNDLQRWRVHSALQRACIAWNELLEFVDQPIDLGDASPEAVRTQEAIISREMSIIRLLRDADIIRTPEELRARLAALAPPWSRHVEPARKLREAVAAIPLAKNVPAPGVAEERGFSEFPQLVPAEVTEKLIQFSRNAVPACWLRYPGARLRICEGGEGEKQGLRRSADENATAETREGTNEPTGPEGGDLQHKAGEERPVRPDHEHDPGPEPESDPEPEPPQETGCNENSHPSPVQPLPSAPAAGHDEDSDAAEPPKAPTKPKRGRPADRNPAKKAATAKKAPVPLATARGGKAAAKSNKTAKSGETSTRNGDEEQDDNYANNDGDDDAEGEEDKKEAKTGPVTRSQLKRTAPDEEPDQDEGKMRKRARVQRKAAAGK</sequence>
<proteinExistence type="predicted"/>
<dbReference type="EMBL" id="BPPX01000017">
    <property type="protein sequence ID" value="GJC85137.1"/>
    <property type="molecule type" value="Genomic_DNA"/>
</dbReference>
<dbReference type="AlphaFoldDB" id="A0AA37LUP4"/>
<feature type="region of interest" description="Disordered" evidence="1">
    <location>
        <begin position="254"/>
        <end position="474"/>
    </location>
</feature>
<evidence type="ECO:0000313" key="3">
    <source>
        <dbReference type="Proteomes" id="UP001055172"/>
    </source>
</evidence>
<feature type="compositionally biased region" description="Polar residues" evidence="1">
    <location>
        <begin position="320"/>
        <end position="329"/>
    </location>
</feature>
<keyword evidence="3" id="KW-1185">Reference proteome</keyword>
<feature type="compositionally biased region" description="Acidic residues" evidence="1">
    <location>
        <begin position="410"/>
        <end position="428"/>
    </location>
</feature>
<evidence type="ECO:0000256" key="1">
    <source>
        <dbReference type="SAM" id="MobiDB-lite"/>
    </source>
</evidence>
<feature type="compositionally biased region" description="Basic and acidic residues" evidence="1">
    <location>
        <begin position="285"/>
        <end position="305"/>
    </location>
</feature>
<feature type="compositionally biased region" description="Basic and acidic residues" evidence="1">
    <location>
        <begin position="254"/>
        <end position="275"/>
    </location>
</feature>
<accession>A0AA37LUP4</accession>
<name>A0AA37LUP4_9PEZI</name>
<reference evidence="2 3" key="1">
    <citation type="submission" date="2021-07" db="EMBL/GenBank/DDBJ databases">
        <title>Genome data of Colletotrichum spaethianum.</title>
        <authorList>
            <person name="Utami Y.D."/>
            <person name="Hiruma K."/>
        </authorList>
    </citation>
    <scope>NUCLEOTIDE SEQUENCE [LARGE SCALE GENOMIC DNA]</scope>
    <source>
        <strain evidence="2 3">MAFF 242679</strain>
    </source>
</reference>
<comment type="caution">
    <text evidence="2">The sequence shown here is derived from an EMBL/GenBank/DDBJ whole genome shotgun (WGS) entry which is preliminary data.</text>
</comment>
<feature type="compositionally biased region" description="Acidic residues" evidence="1">
    <location>
        <begin position="306"/>
        <end position="316"/>
    </location>
</feature>
<gene>
    <name evidence="2" type="ORF">ColLi_07975</name>
</gene>
<feature type="compositionally biased region" description="Low complexity" evidence="1">
    <location>
        <begin position="370"/>
        <end position="401"/>
    </location>
</feature>
<dbReference type="Proteomes" id="UP001055172">
    <property type="component" value="Unassembled WGS sequence"/>
</dbReference>
<evidence type="ECO:0000313" key="2">
    <source>
        <dbReference type="EMBL" id="GJC85137.1"/>
    </source>
</evidence>
<organism evidence="2 3">
    <name type="scientific">Colletotrichum liriopes</name>
    <dbReference type="NCBI Taxonomy" id="708192"/>
    <lineage>
        <taxon>Eukaryota</taxon>
        <taxon>Fungi</taxon>
        <taxon>Dikarya</taxon>
        <taxon>Ascomycota</taxon>
        <taxon>Pezizomycotina</taxon>
        <taxon>Sordariomycetes</taxon>
        <taxon>Hypocreomycetidae</taxon>
        <taxon>Glomerellales</taxon>
        <taxon>Glomerellaceae</taxon>
        <taxon>Colletotrichum</taxon>
        <taxon>Colletotrichum spaethianum species complex</taxon>
    </lineage>
</organism>